<feature type="region of interest" description="Disordered" evidence="1">
    <location>
        <begin position="98"/>
        <end position="126"/>
    </location>
</feature>
<dbReference type="InterPro" id="IPR018392">
    <property type="entry name" value="LysM"/>
</dbReference>
<feature type="region of interest" description="Disordered" evidence="1">
    <location>
        <begin position="1"/>
        <end position="20"/>
    </location>
</feature>
<dbReference type="EMBL" id="CP093350">
    <property type="protein sequence ID" value="WOH13166.1"/>
    <property type="molecule type" value="Genomic_DNA"/>
</dbReference>
<protein>
    <submittedName>
        <fullName evidence="2">Uncharacterized protein</fullName>
    </submittedName>
</protein>
<name>A0A175YRE4_DAUCS</name>
<dbReference type="OMA" id="YSIGQHT"/>
<evidence type="ECO:0000313" key="2">
    <source>
        <dbReference type="EMBL" id="WOH13166.1"/>
    </source>
</evidence>
<dbReference type="Gramene" id="KZM85678">
    <property type="protein sequence ID" value="KZM85678"/>
    <property type="gene ID" value="DCAR_026900"/>
</dbReference>
<evidence type="ECO:0000256" key="1">
    <source>
        <dbReference type="SAM" id="MobiDB-lite"/>
    </source>
</evidence>
<dbReference type="SUPFAM" id="SSF54106">
    <property type="entry name" value="LysM domain"/>
    <property type="match status" value="1"/>
</dbReference>
<dbReference type="KEGG" id="dcr:108197390"/>
<dbReference type="InterPro" id="IPR036779">
    <property type="entry name" value="LysM_dom_sf"/>
</dbReference>
<reference evidence="2" key="2">
    <citation type="submission" date="2022-03" db="EMBL/GenBank/DDBJ databases">
        <title>Draft title - Genomic analysis of global carrot germplasm unveils the trajectory of domestication and the origin of high carotenoid orange carrot.</title>
        <authorList>
            <person name="Iorizzo M."/>
            <person name="Ellison S."/>
            <person name="Senalik D."/>
            <person name="Macko-Podgorni A."/>
            <person name="Grzebelus D."/>
            <person name="Bostan H."/>
            <person name="Rolling W."/>
            <person name="Curaba J."/>
            <person name="Simon P."/>
        </authorList>
    </citation>
    <scope>NUCLEOTIDE SEQUENCE</scope>
    <source>
        <tissue evidence="2">Leaf</tissue>
    </source>
</reference>
<gene>
    <name evidence="2" type="ORF">DCAR_0832675</name>
</gene>
<dbReference type="PROSITE" id="PS51782">
    <property type="entry name" value="LYSM"/>
    <property type="match status" value="1"/>
</dbReference>
<feature type="compositionally biased region" description="Polar residues" evidence="1">
    <location>
        <begin position="1"/>
        <end position="10"/>
    </location>
</feature>
<dbReference type="InterPro" id="IPR045030">
    <property type="entry name" value="LYSM1-4"/>
</dbReference>
<dbReference type="PANTHER" id="PTHR20932">
    <property type="entry name" value="LYSM AND PUTATIVE PEPTIDOGLYCAN-BINDING DOMAIN-CONTAINING PROTEIN"/>
    <property type="match status" value="1"/>
</dbReference>
<evidence type="ECO:0000313" key="3">
    <source>
        <dbReference type="Proteomes" id="UP000077755"/>
    </source>
</evidence>
<dbReference type="Proteomes" id="UP000077755">
    <property type="component" value="Chromosome 8"/>
</dbReference>
<dbReference type="AlphaFoldDB" id="A0A175YRE4"/>
<accession>A0A175YRE4</accession>
<dbReference type="CDD" id="cd00118">
    <property type="entry name" value="LysM"/>
    <property type="match status" value="1"/>
</dbReference>
<dbReference type="Gene3D" id="3.10.350.10">
    <property type="entry name" value="LysM domain"/>
    <property type="match status" value="1"/>
</dbReference>
<dbReference type="SMART" id="SM00257">
    <property type="entry name" value="LysM"/>
    <property type="match status" value="1"/>
</dbReference>
<proteinExistence type="predicted"/>
<dbReference type="PANTHER" id="PTHR20932:SF55">
    <property type="entry name" value="LYSM DOMAIN-CONTAINING PROTEIN"/>
    <property type="match status" value="1"/>
</dbReference>
<dbReference type="Pfam" id="PF01476">
    <property type="entry name" value="LysM"/>
    <property type="match status" value="1"/>
</dbReference>
<reference evidence="2" key="1">
    <citation type="journal article" date="2016" name="Nat. Genet.">
        <title>A high-quality carrot genome assembly provides new insights into carotenoid accumulation and asterid genome evolution.</title>
        <authorList>
            <person name="Iorizzo M."/>
            <person name="Ellison S."/>
            <person name="Senalik D."/>
            <person name="Zeng P."/>
            <person name="Satapoomin P."/>
            <person name="Huang J."/>
            <person name="Bowman M."/>
            <person name="Iovene M."/>
            <person name="Sanseverino W."/>
            <person name="Cavagnaro P."/>
            <person name="Yildiz M."/>
            <person name="Macko-Podgorni A."/>
            <person name="Moranska E."/>
            <person name="Grzebelus E."/>
            <person name="Grzebelus D."/>
            <person name="Ashrafi H."/>
            <person name="Zheng Z."/>
            <person name="Cheng S."/>
            <person name="Spooner D."/>
            <person name="Van Deynze A."/>
            <person name="Simon P."/>
        </authorList>
    </citation>
    <scope>NUCLEOTIDE SEQUENCE</scope>
    <source>
        <tissue evidence="2">Leaf</tissue>
    </source>
</reference>
<organism evidence="2 3">
    <name type="scientific">Daucus carota subsp. sativus</name>
    <name type="common">Carrot</name>
    <dbReference type="NCBI Taxonomy" id="79200"/>
    <lineage>
        <taxon>Eukaryota</taxon>
        <taxon>Viridiplantae</taxon>
        <taxon>Streptophyta</taxon>
        <taxon>Embryophyta</taxon>
        <taxon>Tracheophyta</taxon>
        <taxon>Spermatophyta</taxon>
        <taxon>Magnoliopsida</taxon>
        <taxon>eudicotyledons</taxon>
        <taxon>Gunneridae</taxon>
        <taxon>Pentapetalae</taxon>
        <taxon>asterids</taxon>
        <taxon>campanulids</taxon>
        <taxon>Apiales</taxon>
        <taxon>Apiaceae</taxon>
        <taxon>Apioideae</taxon>
        <taxon>Scandiceae</taxon>
        <taxon>Daucinae</taxon>
        <taxon>Daucus</taxon>
        <taxon>Daucus sect. Daucus</taxon>
    </lineage>
</organism>
<sequence>MAQEWGSSVGNGFDDYRSSESKSNKLYSVSSLPVSFNPSPGGVCGDNYIEHTVSRFDTLAGVAIKYGVEVSDVKKLNGLVSDVQMFALRTLYIPLPGRHPPSPAITDGSDDAPRSRSSVHTPPLRRHSDLFDTLQSLKLQAPDRKVSPAMHNLRGYYNLTSFEEKTDSEGCQMASYQNGGSLYLEDRPSGKPSTCINSPLSVHRKCKSIASDFKLENGVPPDDASVPTFDKWYGNPARRRLKSVADFSSYLAPETLLKEDASCNGFSVVAGKSLSLRAAANRAVSGANGETLGQSSVSAAAGDSLVQKSGGVKKSYSTPNFQEDSGNSSSIWPTVNWGLKPDFQALSAIPRCDGFPKSLTSKKHKTAVD</sequence>
<keyword evidence="3" id="KW-1185">Reference proteome</keyword>
<dbReference type="OrthoDB" id="538216at2759"/>